<dbReference type="GO" id="GO:0012505">
    <property type="term" value="C:endomembrane system"/>
    <property type="evidence" value="ECO:0007669"/>
    <property type="project" value="UniProtKB-SubCell"/>
</dbReference>
<evidence type="ECO:0000313" key="6">
    <source>
        <dbReference type="EMBL" id="QPE03524.1"/>
    </source>
</evidence>
<feature type="transmembrane region" description="Helical" evidence="5">
    <location>
        <begin position="75"/>
        <end position="97"/>
    </location>
</feature>
<evidence type="ECO:0000313" key="7">
    <source>
        <dbReference type="Proteomes" id="UP000594480"/>
    </source>
</evidence>
<gene>
    <name evidence="6" type="ORF">IT882_09160</name>
</gene>
<feature type="transmembrane region" description="Helical" evidence="5">
    <location>
        <begin position="103"/>
        <end position="120"/>
    </location>
</feature>
<evidence type="ECO:0000256" key="3">
    <source>
        <dbReference type="ARBA" id="ARBA00022989"/>
    </source>
</evidence>
<dbReference type="KEGG" id="msf:IT882_09160"/>
<protein>
    <submittedName>
        <fullName evidence="6">Isoprenylcysteine carboxylmethyltransferase family protein</fullName>
    </submittedName>
</protein>
<dbReference type="GO" id="GO:0008168">
    <property type="term" value="F:methyltransferase activity"/>
    <property type="evidence" value="ECO:0007669"/>
    <property type="project" value="UniProtKB-KW"/>
</dbReference>
<evidence type="ECO:0000256" key="5">
    <source>
        <dbReference type="SAM" id="Phobius"/>
    </source>
</evidence>
<comment type="subcellular location">
    <subcellularLocation>
        <location evidence="1">Endomembrane system</location>
        <topology evidence="1">Multi-pass membrane protein</topology>
    </subcellularLocation>
</comment>
<reference evidence="6 7" key="1">
    <citation type="submission" date="2020-11" db="EMBL/GenBank/DDBJ databases">
        <title>Amino acid is mineralized and recycled by bacteria in oceanic microbiome.</title>
        <authorList>
            <person name="Zheng L.Y."/>
        </authorList>
    </citation>
    <scope>NUCLEOTIDE SEQUENCE [LARGE SCALE GENOMIC DNA]</scope>
    <source>
        <strain evidence="6 7">A32-1</strain>
    </source>
</reference>
<keyword evidence="3 5" id="KW-1133">Transmembrane helix</keyword>
<feature type="transmembrane region" description="Helical" evidence="5">
    <location>
        <begin position="33"/>
        <end position="54"/>
    </location>
</feature>
<sequence length="150" mass="16361">MRHRSDWLVIAQFVLLALLLLPGDPVWGSAWLMGVAAAVGIVGLAVAGAGIAALGRDIVPWVAPKDGASLRTGGVFRLTRNPVYLGILLGSLGWVAWRGRVELIVVWVLLAAVLITKAHVEQRFLLETFGDDYRQYANRTPLILWGRGIR</sequence>
<dbReference type="InterPro" id="IPR007318">
    <property type="entry name" value="Phopholipid_MeTrfase"/>
</dbReference>
<dbReference type="AlphaFoldDB" id="A0A7S8MUP5"/>
<keyword evidence="7" id="KW-1185">Reference proteome</keyword>
<dbReference type="PANTHER" id="PTHR12714:SF9">
    <property type="entry name" value="PROTEIN-S-ISOPRENYLCYSTEINE O-METHYLTRANSFERASE"/>
    <property type="match status" value="1"/>
</dbReference>
<evidence type="ECO:0000256" key="2">
    <source>
        <dbReference type="ARBA" id="ARBA00022692"/>
    </source>
</evidence>
<dbReference type="Gene3D" id="1.20.120.1630">
    <property type="match status" value="1"/>
</dbReference>
<evidence type="ECO:0000256" key="4">
    <source>
        <dbReference type="ARBA" id="ARBA00023136"/>
    </source>
</evidence>
<dbReference type="EMBL" id="CP064760">
    <property type="protein sequence ID" value="QPE03524.1"/>
    <property type="molecule type" value="Genomic_DNA"/>
</dbReference>
<keyword evidence="4 5" id="KW-0472">Membrane</keyword>
<dbReference type="GO" id="GO:0032259">
    <property type="term" value="P:methylation"/>
    <property type="evidence" value="ECO:0007669"/>
    <property type="project" value="UniProtKB-KW"/>
</dbReference>
<keyword evidence="6" id="KW-0489">Methyltransferase</keyword>
<proteinExistence type="predicted"/>
<dbReference type="Proteomes" id="UP000594480">
    <property type="component" value="Chromosome"/>
</dbReference>
<dbReference type="Pfam" id="PF04191">
    <property type="entry name" value="PEMT"/>
    <property type="match status" value="1"/>
</dbReference>
<dbReference type="RefSeq" id="WP_195691626.1">
    <property type="nucleotide sequence ID" value="NZ_CP064760.1"/>
</dbReference>
<organism evidence="6 7">
    <name type="scientific">Microbacterium schleiferi</name>
    <dbReference type="NCBI Taxonomy" id="69362"/>
    <lineage>
        <taxon>Bacteria</taxon>
        <taxon>Bacillati</taxon>
        <taxon>Actinomycetota</taxon>
        <taxon>Actinomycetes</taxon>
        <taxon>Micrococcales</taxon>
        <taxon>Microbacteriaceae</taxon>
        <taxon>Microbacterium</taxon>
    </lineage>
</organism>
<dbReference type="PANTHER" id="PTHR12714">
    <property type="entry name" value="PROTEIN-S ISOPRENYLCYSTEINE O-METHYLTRANSFERASE"/>
    <property type="match status" value="1"/>
</dbReference>
<evidence type="ECO:0000256" key="1">
    <source>
        <dbReference type="ARBA" id="ARBA00004127"/>
    </source>
</evidence>
<keyword evidence="2 5" id="KW-0812">Transmembrane</keyword>
<keyword evidence="6" id="KW-0808">Transferase</keyword>
<name>A0A7S8MUP5_9MICO</name>
<accession>A0A7S8MUP5</accession>